<accession>A0A9P7M6I2</accession>
<dbReference type="OrthoDB" id="4869984at2759"/>
<evidence type="ECO:0000256" key="1">
    <source>
        <dbReference type="SAM" id="MobiDB-lite"/>
    </source>
</evidence>
<protein>
    <submittedName>
        <fullName evidence="2">Uncharacterized protein</fullName>
    </submittedName>
</protein>
<comment type="caution">
    <text evidence="2">The sequence shown here is derived from an EMBL/GenBank/DDBJ whole genome shotgun (WGS) entry which is preliminary data.</text>
</comment>
<dbReference type="Proteomes" id="UP000706124">
    <property type="component" value="Unassembled WGS sequence"/>
</dbReference>
<dbReference type="AlphaFoldDB" id="A0A9P7M6I2"/>
<evidence type="ECO:0000313" key="2">
    <source>
        <dbReference type="EMBL" id="KAG5930788.1"/>
    </source>
</evidence>
<proteinExistence type="predicted"/>
<feature type="compositionally biased region" description="Polar residues" evidence="1">
    <location>
        <begin position="1"/>
        <end position="20"/>
    </location>
</feature>
<gene>
    <name evidence="2" type="ORF">E4U60_006804</name>
</gene>
<organism evidence="2 3">
    <name type="scientific">Claviceps pazoutovae</name>
    <dbReference type="NCBI Taxonomy" id="1649127"/>
    <lineage>
        <taxon>Eukaryota</taxon>
        <taxon>Fungi</taxon>
        <taxon>Dikarya</taxon>
        <taxon>Ascomycota</taxon>
        <taxon>Pezizomycotina</taxon>
        <taxon>Sordariomycetes</taxon>
        <taxon>Hypocreomycetidae</taxon>
        <taxon>Hypocreales</taxon>
        <taxon>Clavicipitaceae</taxon>
        <taxon>Claviceps</taxon>
    </lineage>
</organism>
<keyword evidence="3" id="KW-1185">Reference proteome</keyword>
<evidence type="ECO:0000313" key="3">
    <source>
        <dbReference type="Proteomes" id="UP000706124"/>
    </source>
</evidence>
<feature type="region of interest" description="Disordered" evidence="1">
    <location>
        <begin position="1"/>
        <end position="32"/>
    </location>
</feature>
<sequence>MPLSVASQPEGPTSYTLKTQRSSKRAIQRAKASPAEDLRLLVRLEPDAPTWDKDAYAIRRAVADQSEIPLHRVPAATQTKTGWAIKPTDAPTRDLLLAKEASWSSTLGASKVDRHDVWHTYVVRNCPRRLFSLTGESIDVPEAAKEEVLTQTAQQPVDIQVIHVARGNGASVEKMALVVSFLRRVERRWRLFWSKPLCHQGEEKE</sequence>
<dbReference type="EMBL" id="SRPO01000698">
    <property type="protein sequence ID" value="KAG5930788.1"/>
    <property type="molecule type" value="Genomic_DNA"/>
</dbReference>
<name>A0A9P7M6I2_9HYPO</name>
<reference evidence="2 3" key="1">
    <citation type="journal article" date="2020" name="bioRxiv">
        <title>Whole genome comparisons of ergot fungi reveals the divergence and evolution of species within the genus Claviceps are the result of varying mechanisms driving genome evolution and host range expansion.</title>
        <authorList>
            <person name="Wyka S.A."/>
            <person name="Mondo S.J."/>
            <person name="Liu M."/>
            <person name="Dettman J."/>
            <person name="Nalam V."/>
            <person name="Broders K.D."/>
        </authorList>
    </citation>
    <scope>NUCLEOTIDE SEQUENCE [LARGE SCALE GENOMIC DNA]</scope>
    <source>
        <strain evidence="2 3">CCC 1485</strain>
    </source>
</reference>